<organism evidence="6 7">
    <name type="scientific">Nocardioides humi</name>
    <dbReference type="NCBI Taxonomy" id="449461"/>
    <lineage>
        <taxon>Bacteria</taxon>
        <taxon>Bacillati</taxon>
        <taxon>Actinomycetota</taxon>
        <taxon>Actinomycetes</taxon>
        <taxon>Propionibacteriales</taxon>
        <taxon>Nocardioidaceae</taxon>
        <taxon>Nocardioides</taxon>
    </lineage>
</organism>
<evidence type="ECO:0000256" key="2">
    <source>
        <dbReference type="ARBA" id="ARBA00022723"/>
    </source>
</evidence>
<protein>
    <recommendedName>
        <fullName evidence="5">PIN domain-containing protein</fullName>
    </recommendedName>
</protein>
<accession>A0ABN2BXA4</accession>
<dbReference type="EMBL" id="BAAAOR010000052">
    <property type="protein sequence ID" value="GAA1548844.1"/>
    <property type="molecule type" value="Genomic_DNA"/>
</dbReference>
<proteinExistence type="predicted"/>
<evidence type="ECO:0000313" key="7">
    <source>
        <dbReference type="Proteomes" id="UP001500842"/>
    </source>
</evidence>
<keyword evidence="1" id="KW-0540">Nuclease</keyword>
<sequence length="154" mass="16714">MGLMLDTSAVIGWVELQSEELVQWLLDAAGDTVPAIHAATLGELGRGVLEAPDETTRTRRRATLRFGAEELTVVPLSATSEQAHLFGVVSAAVSRKVSHNDCWITAAALDADDTVVTMDERLADQLRAAVEGDGHLADWLAERERTLDVKYCSR</sequence>
<name>A0ABN2BXA4_9ACTN</name>
<dbReference type="Gene3D" id="3.40.50.1010">
    <property type="entry name" value="5'-nuclease"/>
    <property type="match status" value="1"/>
</dbReference>
<dbReference type="Pfam" id="PF01850">
    <property type="entry name" value="PIN"/>
    <property type="match status" value="1"/>
</dbReference>
<dbReference type="InterPro" id="IPR002716">
    <property type="entry name" value="PIN_dom"/>
</dbReference>
<gene>
    <name evidence="6" type="ORF">GCM10009788_58410</name>
</gene>
<evidence type="ECO:0000256" key="1">
    <source>
        <dbReference type="ARBA" id="ARBA00022722"/>
    </source>
</evidence>
<evidence type="ECO:0000259" key="5">
    <source>
        <dbReference type="Pfam" id="PF01850"/>
    </source>
</evidence>
<comment type="caution">
    <text evidence="6">The sequence shown here is derived from an EMBL/GenBank/DDBJ whole genome shotgun (WGS) entry which is preliminary data.</text>
</comment>
<keyword evidence="7" id="KW-1185">Reference proteome</keyword>
<keyword evidence="3" id="KW-0378">Hydrolase</keyword>
<evidence type="ECO:0000256" key="3">
    <source>
        <dbReference type="ARBA" id="ARBA00022801"/>
    </source>
</evidence>
<dbReference type="InterPro" id="IPR029060">
    <property type="entry name" value="PIN-like_dom_sf"/>
</dbReference>
<evidence type="ECO:0000313" key="6">
    <source>
        <dbReference type="EMBL" id="GAA1548844.1"/>
    </source>
</evidence>
<dbReference type="Proteomes" id="UP001500842">
    <property type="component" value="Unassembled WGS sequence"/>
</dbReference>
<keyword evidence="4" id="KW-0460">Magnesium</keyword>
<evidence type="ECO:0000256" key="4">
    <source>
        <dbReference type="ARBA" id="ARBA00022842"/>
    </source>
</evidence>
<reference evidence="6 7" key="1">
    <citation type="journal article" date="2019" name="Int. J. Syst. Evol. Microbiol.">
        <title>The Global Catalogue of Microorganisms (GCM) 10K type strain sequencing project: providing services to taxonomists for standard genome sequencing and annotation.</title>
        <authorList>
            <consortium name="The Broad Institute Genomics Platform"/>
            <consortium name="The Broad Institute Genome Sequencing Center for Infectious Disease"/>
            <person name="Wu L."/>
            <person name="Ma J."/>
        </authorList>
    </citation>
    <scope>NUCLEOTIDE SEQUENCE [LARGE SCALE GENOMIC DNA]</scope>
    <source>
        <strain evidence="6 7">JCM 14942</strain>
    </source>
</reference>
<keyword evidence="2" id="KW-0479">Metal-binding</keyword>
<dbReference type="SUPFAM" id="SSF88723">
    <property type="entry name" value="PIN domain-like"/>
    <property type="match status" value="1"/>
</dbReference>
<feature type="domain" description="PIN" evidence="5">
    <location>
        <begin position="4"/>
        <end position="124"/>
    </location>
</feature>